<comment type="subcellular location">
    <subcellularLocation>
        <location evidence="1">Membrane</location>
        <topology evidence="1">Multi-pass membrane protein</topology>
    </subcellularLocation>
</comment>
<evidence type="ECO:0000313" key="8">
    <source>
        <dbReference type="WBParaSite" id="ECPE_0001289701-mRNA-1"/>
    </source>
</evidence>
<evidence type="ECO:0000313" key="6">
    <source>
        <dbReference type="EMBL" id="VDP90130.1"/>
    </source>
</evidence>
<evidence type="ECO:0000256" key="4">
    <source>
        <dbReference type="ARBA" id="ARBA00023136"/>
    </source>
</evidence>
<feature type="transmembrane region" description="Helical" evidence="5">
    <location>
        <begin position="28"/>
        <end position="52"/>
    </location>
</feature>
<protein>
    <submittedName>
        <fullName evidence="8">Membrane magnesium transporter</fullName>
    </submittedName>
</protein>
<gene>
    <name evidence="6" type="ORF">ECPE_LOCUS12858</name>
</gene>
<dbReference type="OrthoDB" id="448280at2759"/>
<evidence type="ECO:0000313" key="7">
    <source>
        <dbReference type="Proteomes" id="UP000272942"/>
    </source>
</evidence>
<evidence type="ECO:0000256" key="5">
    <source>
        <dbReference type="SAM" id="Phobius"/>
    </source>
</evidence>
<accession>A0A183B0X4</accession>
<dbReference type="GO" id="GO:0046873">
    <property type="term" value="F:metal ion transmembrane transporter activity"/>
    <property type="evidence" value="ECO:0007669"/>
    <property type="project" value="InterPro"/>
</dbReference>
<evidence type="ECO:0000256" key="3">
    <source>
        <dbReference type="ARBA" id="ARBA00022989"/>
    </source>
</evidence>
<feature type="transmembrane region" description="Helical" evidence="5">
    <location>
        <begin position="72"/>
        <end position="94"/>
    </location>
</feature>
<keyword evidence="4 5" id="KW-0472">Membrane</keyword>
<keyword evidence="2 5" id="KW-0812">Transmembrane</keyword>
<evidence type="ECO:0000256" key="1">
    <source>
        <dbReference type="ARBA" id="ARBA00004141"/>
    </source>
</evidence>
<keyword evidence="3 5" id="KW-1133">Transmembrane helix</keyword>
<organism evidence="8">
    <name type="scientific">Echinostoma caproni</name>
    <dbReference type="NCBI Taxonomy" id="27848"/>
    <lineage>
        <taxon>Eukaryota</taxon>
        <taxon>Metazoa</taxon>
        <taxon>Spiralia</taxon>
        <taxon>Lophotrochozoa</taxon>
        <taxon>Platyhelminthes</taxon>
        <taxon>Trematoda</taxon>
        <taxon>Digenea</taxon>
        <taxon>Plagiorchiida</taxon>
        <taxon>Echinostomata</taxon>
        <taxon>Echinostomatoidea</taxon>
        <taxon>Echinostomatidae</taxon>
        <taxon>Echinostoma</taxon>
    </lineage>
</organism>
<dbReference type="Proteomes" id="UP000272942">
    <property type="component" value="Unassembled WGS sequence"/>
</dbReference>
<proteinExistence type="predicted"/>
<dbReference type="EMBL" id="UZAN01053760">
    <property type="protein sequence ID" value="VDP90130.1"/>
    <property type="molecule type" value="Genomic_DNA"/>
</dbReference>
<dbReference type="InterPro" id="IPR003689">
    <property type="entry name" value="ZIP"/>
</dbReference>
<dbReference type="WBParaSite" id="ECPE_0001289701-mRNA-1">
    <property type="protein sequence ID" value="ECPE_0001289701-mRNA-1"/>
    <property type="gene ID" value="ECPE_0001289701"/>
</dbReference>
<keyword evidence="7" id="KW-1185">Reference proteome</keyword>
<dbReference type="GO" id="GO:0016020">
    <property type="term" value="C:membrane"/>
    <property type="evidence" value="ECO:0007669"/>
    <property type="project" value="UniProtKB-SubCell"/>
</dbReference>
<sequence length="219" mass="24229">MNVVASVGTFVYIRVKCQTRAIHQRLSFALSAASCFSVGLFLGICYLGLYHSAATKMLHVQNKLPHDRWLKAYPISETILCLGFFVLWILEWLIRALCDRLSSNVSPSRYTEYNPVKVLSMTAFRSHFTTGDPEDEVDLLGAHEGHTPSEFTPVQSTPITLETKSEKKMVGAFPGTDSILKSLMLTLAMGIHAFLEALGFGLLDTTNEVSKSMLTFSAS</sequence>
<reference evidence="6 7" key="2">
    <citation type="submission" date="2018-11" db="EMBL/GenBank/DDBJ databases">
        <authorList>
            <consortium name="Pathogen Informatics"/>
        </authorList>
    </citation>
    <scope>NUCLEOTIDE SEQUENCE [LARGE SCALE GENOMIC DNA]</scope>
    <source>
        <strain evidence="6 7">Egypt</strain>
    </source>
</reference>
<name>A0A183B0X4_9TREM</name>
<reference evidence="8" key="1">
    <citation type="submission" date="2016-06" db="UniProtKB">
        <authorList>
            <consortium name="WormBaseParasite"/>
        </authorList>
    </citation>
    <scope>IDENTIFICATION</scope>
</reference>
<dbReference type="AlphaFoldDB" id="A0A183B0X4"/>
<evidence type="ECO:0000256" key="2">
    <source>
        <dbReference type="ARBA" id="ARBA00022692"/>
    </source>
</evidence>
<dbReference type="Pfam" id="PF02535">
    <property type="entry name" value="Zip"/>
    <property type="match status" value="1"/>
</dbReference>